<dbReference type="InterPro" id="IPR058205">
    <property type="entry name" value="D-LDH-like"/>
</dbReference>
<organism evidence="8 9">
    <name type="scientific">Leeuwenhoekiella palythoae</name>
    <dbReference type="NCBI Taxonomy" id="573501"/>
    <lineage>
        <taxon>Bacteria</taxon>
        <taxon>Pseudomonadati</taxon>
        <taxon>Bacteroidota</taxon>
        <taxon>Flavobacteriia</taxon>
        <taxon>Flavobacteriales</taxon>
        <taxon>Flavobacteriaceae</taxon>
        <taxon>Leeuwenhoekiella</taxon>
    </lineage>
</organism>
<evidence type="ECO:0000256" key="4">
    <source>
        <dbReference type="RuleBase" id="RU003719"/>
    </source>
</evidence>
<dbReference type="GO" id="GO:0004617">
    <property type="term" value="F:phosphoglycerate dehydrogenase activity"/>
    <property type="evidence" value="ECO:0007669"/>
    <property type="project" value="UniProtKB-ARBA"/>
</dbReference>
<evidence type="ECO:0000313" key="10">
    <source>
        <dbReference type="Proteomes" id="UP000290037"/>
    </source>
</evidence>
<dbReference type="InterPro" id="IPR006139">
    <property type="entry name" value="D-isomer_2_OHA_DH_cat_dom"/>
</dbReference>
<dbReference type="AlphaFoldDB" id="A0A1M5VHC0"/>
<name>A0A1M5VHC0_9FLAO</name>
<dbReference type="EMBL" id="QOVN01000001">
    <property type="protein sequence ID" value="RXG30906.1"/>
    <property type="molecule type" value="Genomic_DNA"/>
</dbReference>
<dbReference type="InterPro" id="IPR036291">
    <property type="entry name" value="NAD(P)-bd_dom_sf"/>
</dbReference>
<sequence length="314" mass="34970">MRILHIDSNHDLMIEQLQAAGHINEEDYTSSKEEIEAKIEQYEGVVIRSRFKIDKQFLDAATNLKFIARVGAGLESIDIPYAESKGIALIAAPEGNRNAVGEHALGMLLMLFNKLKQADAEVRAGQWNREKNRGLELEGKTVGLIGYGNMGNAFSKKLKGFDCEVLCYDIRPNLGNENATQVSLEELQQRADVLSLHTPWTPLTDKMVDTEFINGFKKPFWLINTARGKSVVTEALTNALKSGKILGAGLDVLEYEKLSFENLFTDTEQMPEPLQYLIQAENVVLTPHIAGWTVESKIKLAQTIVDKILALAIK</sequence>
<protein>
    <submittedName>
        <fullName evidence="8">D-3-phosphoglycerate dehydrogenase</fullName>
    </submittedName>
</protein>
<evidence type="ECO:0000313" key="9">
    <source>
        <dbReference type="Proteomes" id="UP000184240"/>
    </source>
</evidence>
<evidence type="ECO:0000256" key="2">
    <source>
        <dbReference type="ARBA" id="ARBA00023002"/>
    </source>
</evidence>
<dbReference type="Pfam" id="PF00389">
    <property type="entry name" value="2-Hacid_dh"/>
    <property type="match status" value="1"/>
</dbReference>
<keyword evidence="3" id="KW-0520">NAD</keyword>
<dbReference type="GO" id="GO:0006564">
    <property type="term" value="P:L-serine biosynthetic process"/>
    <property type="evidence" value="ECO:0007669"/>
    <property type="project" value="UniProtKB-ARBA"/>
</dbReference>
<dbReference type="InterPro" id="IPR006140">
    <property type="entry name" value="D-isomer_DH_NAD-bd"/>
</dbReference>
<dbReference type="PANTHER" id="PTHR43026:SF1">
    <property type="entry name" value="2-HYDROXYACID DEHYDROGENASE HOMOLOG 1-RELATED"/>
    <property type="match status" value="1"/>
</dbReference>
<evidence type="ECO:0000259" key="6">
    <source>
        <dbReference type="Pfam" id="PF02826"/>
    </source>
</evidence>
<evidence type="ECO:0000313" key="7">
    <source>
        <dbReference type="EMBL" id="RXG30906.1"/>
    </source>
</evidence>
<keyword evidence="10" id="KW-1185">Reference proteome</keyword>
<proteinExistence type="inferred from homology"/>
<gene>
    <name evidence="7" type="ORF">DSM01_41</name>
    <name evidence="8" type="ORF">SAMN04487999_0748</name>
</gene>
<dbReference type="GO" id="GO:0047545">
    <property type="term" value="F:(S)-2-hydroxyglutarate dehydrogenase activity"/>
    <property type="evidence" value="ECO:0007669"/>
    <property type="project" value="UniProtKB-ARBA"/>
</dbReference>
<dbReference type="Gene3D" id="3.40.50.720">
    <property type="entry name" value="NAD(P)-binding Rossmann-like Domain"/>
    <property type="match status" value="2"/>
</dbReference>
<dbReference type="STRING" id="573501.SAMN04487999_0748"/>
<dbReference type="CDD" id="cd12179">
    <property type="entry name" value="2-Hacid_dh_14"/>
    <property type="match status" value="1"/>
</dbReference>
<accession>A0A1M5VHC0</accession>
<reference evidence="8" key="2">
    <citation type="submission" date="2016-11" db="EMBL/GenBank/DDBJ databases">
        <authorList>
            <person name="Jaros S."/>
            <person name="Januszkiewicz K."/>
            <person name="Wedrychowicz H."/>
        </authorList>
    </citation>
    <scope>NUCLEOTIDE SEQUENCE [LARGE SCALE GENOMIC DNA]</scope>
    <source>
        <strain evidence="8">DSM 19859</strain>
    </source>
</reference>
<dbReference type="SUPFAM" id="SSF52283">
    <property type="entry name" value="Formate/glycerate dehydrogenase catalytic domain-like"/>
    <property type="match status" value="1"/>
</dbReference>
<evidence type="ECO:0000256" key="1">
    <source>
        <dbReference type="ARBA" id="ARBA00005854"/>
    </source>
</evidence>
<keyword evidence="2 4" id="KW-0560">Oxidoreductase</keyword>
<dbReference type="Proteomes" id="UP000184240">
    <property type="component" value="Unassembled WGS sequence"/>
</dbReference>
<feature type="domain" description="D-isomer specific 2-hydroxyacid dehydrogenase catalytic" evidence="5">
    <location>
        <begin position="10"/>
        <end position="310"/>
    </location>
</feature>
<dbReference type="Proteomes" id="UP000290037">
    <property type="component" value="Unassembled WGS sequence"/>
</dbReference>
<comment type="similarity">
    <text evidence="1 4">Belongs to the D-isomer specific 2-hydroxyacid dehydrogenase family.</text>
</comment>
<evidence type="ECO:0000313" key="8">
    <source>
        <dbReference type="EMBL" id="SHH74323.1"/>
    </source>
</evidence>
<dbReference type="PANTHER" id="PTHR43026">
    <property type="entry name" value="2-HYDROXYACID DEHYDROGENASE HOMOLOG 1-RELATED"/>
    <property type="match status" value="1"/>
</dbReference>
<dbReference type="RefSeq" id="WP_072980576.1">
    <property type="nucleotide sequence ID" value="NZ_FQXT01000002.1"/>
</dbReference>
<dbReference type="Pfam" id="PF02826">
    <property type="entry name" value="2-Hacid_dh_C"/>
    <property type="match status" value="1"/>
</dbReference>
<dbReference type="OrthoDB" id="9777288at2"/>
<reference evidence="7 10" key="3">
    <citation type="submission" date="2018-07" db="EMBL/GenBank/DDBJ databases">
        <title>Leeuwenhoekiella genomics.</title>
        <authorList>
            <person name="Tahon G."/>
            <person name="Willems A."/>
        </authorList>
    </citation>
    <scope>NUCLEOTIDE SEQUENCE [LARGE SCALE GENOMIC DNA]</scope>
    <source>
        <strain evidence="7 10">LMG 24856</strain>
    </source>
</reference>
<reference evidence="9" key="1">
    <citation type="submission" date="2016-11" db="EMBL/GenBank/DDBJ databases">
        <authorList>
            <person name="Varghese N."/>
            <person name="Submissions S."/>
        </authorList>
    </citation>
    <scope>NUCLEOTIDE SEQUENCE [LARGE SCALE GENOMIC DNA]</scope>
    <source>
        <strain evidence="9">DSM 19859</strain>
    </source>
</reference>
<evidence type="ECO:0000259" key="5">
    <source>
        <dbReference type="Pfam" id="PF00389"/>
    </source>
</evidence>
<dbReference type="GO" id="GO:0008720">
    <property type="term" value="F:D-lactate dehydrogenase (NAD+) activity"/>
    <property type="evidence" value="ECO:0007669"/>
    <property type="project" value="TreeGrafter"/>
</dbReference>
<dbReference type="FunFam" id="3.40.50.720:FF:000041">
    <property type="entry name" value="D-3-phosphoglycerate dehydrogenase"/>
    <property type="match status" value="1"/>
</dbReference>
<feature type="domain" description="D-isomer specific 2-hydroxyacid dehydrogenase NAD-binding" evidence="6">
    <location>
        <begin position="105"/>
        <end position="290"/>
    </location>
</feature>
<dbReference type="GO" id="GO:0051287">
    <property type="term" value="F:NAD binding"/>
    <property type="evidence" value="ECO:0007669"/>
    <property type="project" value="InterPro"/>
</dbReference>
<dbReference type="EMBL" id="FQXT01000002">
    <property type="protein sequence ID" value="SHH74323.1"/>
    <property type="molecule type" value="Genomic_DNA"/>
</dbReference>
<dbReference type="SUPFAM" id="SSF51735">
    <property type="entry name" value="NAD(P)-binding Rossmann-fold domains"/>
    <property type="match status" value="1"/>
</dbReference>
<evidence type="ECO:0000256" key="3">
    <source>
        <dbReference type="ARBA" id="ARBA00023027"/>
    </source>
</evidence>